<dbReference type="AlphaFoldDB" id="A0A938YXI3"/>
<organism evidence="1 2">
    <name type="scientific">Candidatus Iainarchaeum sp</name>
    <dbReference type="NCBI Taxonomy" id="3101447"/>
    <lineage>
        <taxon>Archaea</taxon>
        <taxon>Candidatus Iainarchaeota</taxon>
        <taxon>Candidatus Iainarchaeia</taxon>
        <taxon>Candidatus Iainarchaeales</taxon>
        <taxon>Candidatus Iainarchaeaceae</taxon>
        <taxon>Candidatus Iainarchaeum</taxon>
    </lineage>
</organism>
<protein>
    <submittedName>
        <fullName evidence="1">Uncharacterized protein</fullName>
    </submittedName>
</protein>
<gene>
    <name evidence="1" type="ORF">JW744_03440</name>
</gene>
<evidence type="ECO:0000313" key="2">
    <source>
        <dbReference type="Proteomes" id="UP000809243"/>
    </source>
</evidence>
<evidence type="ECO:0000313" key="1">
    <source>
        <dbReference type="EMBL" id="MBN2067496.1"/>
    </source>
</evidence>
<name>A0A938YXI3_9ARCH</name>
<accession>A0A938YXI3</accession>
<comment type="caution">
    <text evidence="1">The sequence shown here is derived from an EMBL/GenBank/DDBJ whole genome shotgun (WGS) entry which is preliminary data.</text>
</comment>
<dbReference type="Proteomes" id="UP000809243">
    <property type="component" value="Unassembled WGS sequence"/>
</dbReference>
<sequence>MVEEAIKDAEDYLTKTQLWKSLPKKMMYQTFNTIIDYLEYSGKIYIDKDGAIVWIWNPKLVEKYMKRPDLHWKGIK</sequence>
<proteinExistence type="predicted"/>
<dbReference type="EMBL" id="JAFGDB010000058">
    <property type="protein sequence ID" value="MBN2067496.1"/>
    <property type="molecule type" value="Genomic_DNA"/>
</dbReference>
<reference evidence="1" key="1">
    <citation type="submission" date="2021-01" db="EMBL/GenBank/DDBJ databases">
        <title>Active Sulfur Cycling in an Early Earth Analoge.</title>
        <authorList>
            <person name="Hahn C.R."/>
            <person name="Youssef N.H."/>
            <person name="Elshahed M."/>
        </authorList>
    </citation>
    <scope>NUCLEOTIDE SEQUENCE</scope>
    <source>
        <strain evidence="1">Zod_Metabat.1151</strain>
    </source>
</reference>